<dbReference type="Proteomes" id="UP000215914">
    <property type="component" value="Unassembled WGS sequence"/>
</dbReference>
<dbReference type="PANTHER" id="PTHR33491">
    <property type="entry name" value="OSJNBA0016N04.9 PROTEIN"/>
    <property type="match status" value="1"/>
</dbReference>
<evidence type="ECO:0000259" key="4">
    <source>
        <dbReference type="Pfam" id="PF13947"/>
    </source>
</evidence>
<keyword evidence="6" id="KW-1185">Reference proteome</keyword>
<dbReference type="AlphaFoldDB" id="A0A9K3J5N2"/>
<dbReference type="Gramene" id="mRNA:HanXRQr2_Chr04g0154681">
    <property type="protein sequence ID" value="CDS:HanXRQr2_Chr04g0154681.1"/>
    <property type="gene ID" value="HanXRQr2_Chr04g0154681"/>
</dbReference>
<name>A0A9K3J5N2_HELAN</name>
<proteinExistence type="predicted"/>
<accession>A0A9K3J5N2</accession>
<dbReference type="InterPro" id="IPR025287">
    <property type="entry name" value="WAK_GUB"/>
</dbReference>
<keyword evidence="5" id="KW-0808">Transferase</keyword>
<protein>
    <submittedName>
        <fullName evidence="5">Wall-associated receptor kinase, galacturonan-binding domain-containing protein</fullName>
    </submittedName>
</protein>
<feature type="domain" description="Wall-associated receptor kinase galacturonan-binding" evidence="4">
    <location>
        <begin position="73"/>
        <end position="130"/>
    </location>
</feature>
<comment type="subcellular location">
    <subcellularLocation>
        <location evidence="1">Membrane</location>
        <topology evidence="1">Single-pass membrane protein</topology>
    </subcellularLocation>
</comment>
<keyword evidence="5" id="KW-0418">Kinase</keyword>
<feature type="transmembrane region" description="Helical" evidence="3">
    <location>
        <begin position="33"/>
        <end position="52"/>
    </location>
</feature>
<dbReference type="EMBL" id="MNCJ02000319">
    <property type="protein sequence ID" value="KAF5809229.1"/>
    <property type="molecule type" value="Genomic_DNA"/>
</dbReference>
<evidence type="ECO:0000313" key="6">
    <source>
        <dbReference type="Proteomes" id="UP000215914"/>
    </source>
</evidence>
<evidence type="ECO:0000313" key="5">
    <source>
        <dbReference type="EMBL" id="KAF5809229.1"/>
    </source>
</evidence>
<dbReference type="Pfam" id="PF13947">
    <property type="entry name" value="GUB_WAK_bind"/>
    <property type="match status" value="1"/>
</dbReference>
<dbReference type="GO" id="GO:0016020">
    <property type="term" value="C:membrane"/>
    <property type="evidence" value="ECO:0007669"/>
    <property type="project" value="UniProtKB-SubCell"/>
</dbReference>
<reference evidence="5" key="2">
    <citation type="submission" date="2020-06" db="EMBL/GenBank/DDBJ databases">
        <title>Helianthus annuus Genome sequencing and assembly Release 2.</title>
        <authorList>
            <person name="Gouzy J."/>
            <person name="Langlade N."/>
            <person name="Munos S."/>
        </authorList>
    </citation>
    <scope>NUCLEOTIDE SEQUENCE</scope>
    <source>
        <tissue evidence="5">Leaves</tissue>
    </source>
</reference>
<dbReference type="GO" id="GO:0016301">
    <property type="term" value="F:kinase activity"/>
    <property type="evidence" value="ECO:0007669"/>
    <property type="project" value="UniProtKB-KW"/>
</dbReference>
<sequence>MLLVAAYISTQTETGLLKYRSLVDNQSEAMKTLVLIIMCAVVLMFPFTASIGTNPAPETFNIVNATNLAKPGCDSRCGDLIVPYPFGMGINKNCSIGTGFQIYCNTSFNPPKAFLRNGDYNHVVQISDSTLRTSNLLATVEYRIVSNYTNSPYTFSKVNKFTVLGCHDYAWLDSETKYKNVSTGCMTICSSVDDAIANECSGSGCCQSSIPKDISFYKTELRGLRDSNDSRPVVEVPSGSYAFVGEGDVFSFNGSADLRDPHLSDRIEATVPIVLEWAIGGNLSCAEAEAMDGFACVNSNSQCVNSTRESGGYRCICKQGYQGNPYLPPGCQGNN</sequence>
<evidence type="ECO:0000256" key="3">
    <source>
        <dbReference type="SAM" id="Phobius"/>
    </source>
</evidence>
<organism evidence="5 6">
    <name type="scientific">Helianthus annuus</name>
    <name type="common">Common sunflower</name>
    <dbReference type="NCBI Taxonomy" id="4232"/>
    <lineage>
        <taxon>Eukaryota</taxon>
        <taxon>Viridiplantae</taxon>
        <taxon>Streptophyta</taxon>
        <taxon>Embryophyta</taxon>
        <taxon>Tracheophyta</taxon>
        <taxon>Spermatophyta</taxon>
        <taxon>Magnoliopsida</taxon>
        <taxon>eudicotyledons</taxon>
        <taxon>Gunneridae</taxon>
        <taxon>Pentapetalae</taxon>
        <taxon>asterids</taxon>
        <taxon>campanulids</taxon>
        <taxon>Asterales</taxon>
        <taxon>Asteraceae</taxon>
        <taxon>Asteroideae</taxon>
        <taxon>Heliantheae alliance</taxon>
        <taxon>Heliantheae</taxon>
        <taxon>Helianthus</taxon>
    </lineage>
</organism>
<comment type="caution">
    <text evidence="5">The sequence shown here is derived from an EMBL/GenBank/DDBJ whole genome shotgun (WGS) entry which is preliminary data.</text>
</comment>
<gene>
    <name evidence="5" type="ORF">HanXRQr2_Chr04g0154681</name>
</gene>
<evidence type="ECO:0000256" key="2">
    <source>
        <dbReference type="ARBA" id="ARBA00022729"/>
    </source>
</evidence>
<keyword evidence="3" id="KW-1133">Transmembrane helix</keyword>
<reference evidence="5" key="1">
    <citation type="journal article" date="2017" name="Nature">
        <title>The sunflower genome provides insights into oil metabolism, flowering and Asterid evolution.</title>
        <authorList>
            <person name="Badouin H."/>
            <person name="Gouzy J."/>
            <person name="Grassa C.J."/>
            <person name="Murat F."/>
            <person name="Staton S.E."/>
            <person name="Cottret L."/>
            <person name="Lelandais-Briere C."/>
            <person name="Owens G.L."/>
            <person name="Carrere S."/>
            <person name="Mayjonade B."/>
            <person name="Legrand L."/>
            <person name="Gill N."/>
            <person name="Kane N.C."/>
            <person name="Bowers J.E."/>
            <person name="Hubner S."/>
            <person name="Bellec A."/>
            <person name="Berard A."/>
            <person name="Berges H."/>
            <person name="Blanchet N."/>
            <person name="Boniface M.C."/>
            <person name="Brunel D."/>
            <person name="Catrice O."/>
            <person name="Chaidir N."/>
            <person name="Claudel C."/>
            <person name="Donnadieu C."/>
            <person name="Faraut T."/>
            <person name="Fievet G."/>
            <person name="Helmstetter N."/>
            <person name="King M."/>
            <person name="Knapp S.J."/>
            <person name="Lai Z."/>
            <person name="Le Paslier M.C."/>
            <person name="Lippi Y."/>
            <person name="Lorenzon L."/>
            <person name="Mandel J.R."/>
            <person name="Marage G."/>
            <person name="Marchand G."/>
            <person name="Marquand E."/>
            <person name="Bret-Mestries E."/>
            <person name="Morien E."/>
            <person name="Nambeesan S."/>
            <person name="Nguyen T."/>
            <person name="Pegot-Espagnet P."/>
            <person name="Pouilly N."/>
            <person name="Raftis F."/>
            <person name="Sallet E."/>
            <person name="Schiex T."/>
            <person name="Thomas J."/>
            <person name="Vandecasteele C."/>
            <person name="Vares D."/>
            <person name="Vear F."/>
            <person name="Vautrin S."/>
            <person name="Crespi M."/>
            <person name="Mangin B."/>
            <person name="Burke J.M."/>
            <person name="Salse J."/>
            <person name="Munos S."/>
            <person name="Vincourt P."/>
            <person name="Rieseberg L.H."/>
            <person name="Langlade N.B."/>
        </authorList>
    </citation>
    <scope>NUCLEOTIDE SEQUENCE</scope>
    <source>
        <tissue evidence="5">Leaves</tissue>
    </source>
</reference>
<keyword evidence="5" id="KW-0675">Receptor</keyword>
<keyword evidence="3" id="KW-0812">Transmembrane</keyword>
<keyword evidence="3" id="KW-0472">Membrane</keyword>
<keyword evidence="2" id="KW-0732">Signal</keyword>
<evidence type="ECO:0000256" key="1">
    <source>
        <dbReference type="ARBA" id="ARBA00004167"/>
    </source>
</evidence>
<dbReference type="GO" id="GO:0030247">
    <property type="term" value="F:polysaccharide binding"/>
    <property type="evidence" value="ECO:0007669"/>
    <property type="project" value="InterPro"/>
</dbReference>